<gene>
    <name evidence="2" type="ORF">ESCO_003029</name>
</gene>
<protein>
    <submittedName>
        <fullName evidence="2">Uncharacterized protein</fullName>
    </submittedName>
</protein>
<evidence type="ECO:0000313" key="2">
    <source>
        <dbReference type="EMBL" id="KOS18301.1"/>
    </source>
</evidence>
<sequence length="136" mass="15254">MEINTLLAAVLIESAFCLFVAGVQFRDSAQRQWLVRRMFDTSRLTGWQSASQIAAGCESAWIKAFELKVGPPYVRSTLFSEKSIWDNPRRIDSKIRELVPGEGEHEPLVLANADQAEYALGLLGVEDDLQVLELED</sequence>
<keyword evidence="1" id="KW-0732">Signal</keyword>
<dbReference type="AlphaFoldDB" id="A0A0M8N292"/>
<accession>A0A0M8N292</accession>
<reference evidence="2 3" key="1">
    <citation type="submission" date="2015-07" db="EMBL/GenBank/DDBJ databases">
        <title>The genome of the fungus Escovopsis weberi, a specialized disease agent of ant agriculture.</title>
        <authorList>
            <person name="de Man T.J."/>
            <person name="Stajich J.E."/>
            <person name="Kubicek C.P."/>
            <person name="Chenthamara K."/>
            <person name="Atanasova L."/>
            <person name="Druzhinina I.S."/>
            <person name="Birnbaum S."/>
            <person name="Barribeau S.M."/>
            <person name="Teiling C."/>
            <person name="Suen G."/>
            <person name="Currie C."/>
            <person name="Gerardo N.M."/>
        </authorList>
    </citation>
    <scope>NUCLEOTIDE SEQUENCE [LARGE SCALE GENOMIC DNA]</scope>
</reference>
<name>A0A0M8N292_ESCWE</name>
<evidence type="ECO:0000256" key="1">
    <source>
        <dbReference type="SAM" id="SignalP"/>
    </source>
</evidence>
<organism evidence="2 3">
    <name type="scientific">Escovopsis weberi</name>
    <dbReference type="NCBI Taxonomy" id="150374"/>
    <lineage>
        <taxon>Eukaryota</taxon>
        <taxon>Fungi</taxon>
        <taxon>Dikarya</taxon>
        <taxon>Ascomycota</taxon>
        <taxon>Pezizomycotina</taxon>
        <taxon>Sordariomycetes</taxon>
        <taxon>Hypocreomycetidae</taxon>
        <taxon>Hypocreales</taxon>
        <taxon>Hypocreaceae</taxon>
        <taxon>Escovopsis</taxon>
    </lineage>
</organism>
<dbReference type="OrthoDB" id="5391043at2759"/>
<dbReference type="EMBL" id="LGSR01000022">
    <property type="protein sequence ID" value="KOS18301.1"/>
    <property type="molecule type" value="Genomic_DNA"/>
</dbReference>
<feature type="chain" id="PRO_5005818884" evidence="1">
    <location>
        <begin position="23"/>
        <end position="136"/>
    </location>
</feature>
<comment type="caution">
    <text evidence="2">The sequence shown here is derived from an EMBL/GenBank/DDBJ whole genome shotgun (WGS) entry which is preliminary data.</text>
</comment>
<dbReference type="Proteomes" id="UP000053831">
    <property type="component" value="Unassembled WGS sequence"/>
</dbReference>
<keyword evidence="3" id="KW-1185">Reference proteome</keyword>
<dbReference type="STRING" id="150374.A0A0M8N292"/>
<evidence type="ECO:0000313" key="3">
    <source>
        <dbReference type="Proteomes" id="UP000053831"/>
    </source>
</evidence>
<feature type="signal peptide" evidence="1">
    <location>
        <begin position="1"/>
        <end position="22"/>
    </location>
</feature>
<proteinExistence type="predicted"/>